<sequence length="154" mass="17814">MNFIDRIFVGELTSTIMCEECENISTVKEPFIDLSLPIIEERTSKPVCFGRTSKGKQIQEADTDQFSCSSISALTNQQSKLSRKCSLTKDKVRIYQYGHLYMNSDVLHINFIVLFKNLDYIFLTCNFRSQVFECTLITAFRNRSTALINWKILI</sequence>
<dbReference type="InterPro" id="IPR038765">
    <property type="entry name" value="Papain-like_cys_pep_sf"/>
</dbReference>
<dbReference type="OrthoDB" id="2020758at2759"/>
<dbReference type="Proteomes" id="UP000504617">
    <property type="component" value="Unplaced"/>
</dbReference>
<proteinExistence type="predicted"/>
<dbReference type="Gene3D" id="3.90.70.10">
    <property type="entry name" value="Cysteine proteinases"/>
    <property type="match status" value="1"/>
</dbReference>
<dbReference type="GeneID" id="106537627"/>
<reference evidence="2" key="1">
    <citation type="submission" date="2025-08" db="UniProtKB">
        <authorList>
            <consortium name="RefSeq"/>
        </authorList>
    </citation>
    <scope>IDENTIFICATION</scope>
    <source>
        <tissue evidence="2">Skeletal muscle</tissue>
    </source>
</reference>
<keyword evidence="1" id="KW-1185">Reference proteome</keyword>
<evidence type="ECO:0000313" key="1">
    <source>
        <dbReference type="Proteomes" id="UP000504617"/>
    </source>
</evidence>
<dbReference type="KEGG" id="tsr:106537627"/>
<dbReference type="SUPFAM" id="SSF54001">
    <property type="entry name" value="Cysteine proteinases"/>
    <property type="match status" value="1"/>
</dbReference>
<name>A0A6I9WYR6_9SAUR</name>
<protein>
    <submittedName>
        <fullName evidence="2">Ubiquitin carboxyl-terminal hydrolase 45-like</fullName>
    </submittedName>
</protein>
<dbReference type="AlphaFoldDB" id="A0A6I9WYR6"/>
<gene>
    <name evidence="2" type="primary">LOC106537627</name>
</gene>
<organism evidence="1 2">
    <name type="scientific">Thamnophis sirtalis</name>
    <dbReference type="NCBI Taxonomy" id="35019"/>
    <lineage>
        <taxon>Eukaryota</taxon>
        <taxon>Metazoa</taxon>
        <taxon>Chordata</taxon>
        <taxon>Craniata</taxon>
        <taxon>Vertebrata</taxon>
        <taxon>Euteleostomi</taxon>
        <taxon>Lepidosauria</taxon>
        <taxon>Squamata</taxon>
        <taxon>Bifurcata</taxon>
        <taxon>Unidentata</taxon>
        <taxon>Episquamata</taxon>
        <taxon>Toxicofera</taxon>
        <taxon>Serpentes</taxon>
        <taxon>Colubroidea</taxon>
        <taxon>Colubridae</taxon>
        <taxon>Natricinae</taxon>
        <taxon>Thamnophis</taxon>
    </lineage>
</organism>
<accession>A0A6I9WYR6</accession>
<dbReference type="RefSeq" id="XP_013907286.1">
    <property type="nucleotide sequence ID" value="XM_014051811.1"/>
</dbReference>
<evidence type="ECO:0000313" key="2">
    <source>
        <dbReference type="RefSeq" id="XP_013907286.1"/>
    </source>
</evidence>